<reference evidence="2 3" key="1">
    <citation type="journal article" date="2018" name="Sci. Rep.">
        <title>Comparative genomics provides insights into the lifestyle and reveals functional heterogeneity of dark septate endophytic fungi.</title>
        <authorList>
            <person name="Knapp D.G."/>
            <person name="Nemeth J.B."/>
            <person name="Barry K."/>
            <person name="Hainaut M."/>
            <person name="Henrissat B."/>
            <person name="Johnson J."/>
            <person name="Kuo A."/>
            <person name="Lim J.H.P."/>
            <person name="Lipzen A."/>
            <person name="Nolan M."/>
            <person name="Ohm R.A."/>
            <person name="Tamas L."/>
            <person name="Grigoriev I.V."/>
            <person name="Spatafora J.W."/>
            <person name="Nagy L.G."/>
            <person name="Kovacs G.M."/>
        </authorList>
    </citation>
    <scope>NUCLEOTIDE SEQUENCE [LARGE SCALE GENOMIC DNA]</scope>
    <source>
        <strain evidence="2 3">DSE2036</strain>
    </source>
</reference>
<dbReference type="CDD" id="cd00180">
    <property type="entry name" value="PKc"/>
    <property type="match status" value="1"/>
</dbReference>
<dbReference type="Gene3D" id="1.10.510.10">
    <property type="entry name" value="Transferase(Phosphotransferase) domain 1"/>
    <property type="match status" value="1"/>
</dbReference>
<dbReference type="SMART" id="SM00220">
    <property type="entry name" value="S_TKc"/>
    <property type="match status" value="1"/>
</dbReference>
<feature type="non-terminal residue" evidence="2">
    <location>
        <position position="1"/>
    </location>
</feature>
<dbReference type="PROSITE" id="PS00108">
    <property type="entry name" value="PROTEIN_KINASE_ST"/>
    <property type="match status" value="1"/>
</dbReference>
<accession>A0A2V1DLR5</accession>
<dbReference type="Proteomes" id="UP000244855">
    <property type="component" value="Unassembled WGS sequence"/>
</dbReference>
<dbReference type="EMBL" id="KZ805419">
    <property type="protein sequence ID" value="PVH98199.1"/>
    <property type="molecule type" value="Genomic_DNA"/>
</dbReference>
<name>A0A2V1DLR5_9PLEO</name>
<dbReference type="PANTHER" id="PTHR44167">
    <property type="entry name" value="OVARIAN-SPECIFIC SERINE/THREONINE-PROTEIN KINASE LOK-RELATED"/>
    <property type="match status" value="1"/>
</dbReference>
<dbReference type="PROSITE" id="PS50011">
    <property type="entry name" value="PROTEIN_KINASE_DOM"/>
    <property type="match status" value="1"/>
</dbReference>
<dbReference type="GO" id="GO:0004674">
    <property type="term" value="F:protein serine/threonine kinase activity"/>
    <property type="evidence" value="ECO:0007669"/>
    <property type="project" value="TreeGrafter"/>
</dbReference>
<feature type="non-terminal residue" evidence="2">
    <location>
        <position position="236"/>
    </location>
</feature>
<dbReference type="PANTHER" id="PTHR44167:SF24">
    <property type="entry name" value="SERINE_THREONINE-PROTEIN KINASE CHK2"/>
    <property type="match status" value="1"/>
</dbReference>
<dbReference type="InterPro" id="IPR000719">
    <property type="entry name" value="Prot_kinase_dom"/>
</dbReference>
<dbReference type="OrthoDB" id="4062651at2759"/>
<dbReference type="InterPro" id="IPR008271">
    <property type="entry name" value="Ser/Thr_kinase_AS"/>
</dbReference>
<keyword evidence="2" id="KW-0808">Transferase</keyword>
<dbReference type="GO" id="GO:0005524">
    <property type="term" value="F:ATP binding"/>
    <property type="evidence" value="ECO:0007669"/>
    <property type="project" value="InterPro"/>
</dbReference>
<dbReference type="GO" id="GO:0044773">
    <property type="term" value="P:mitotic DNA damage checkpoint signaling"/>
    <property type="evidence" value="ECO:0007669"/>
    <property type="project" value="TreeGrafter"/>
</dbReference>
<dbReference type="SUPFAM" id="SSF56112">
    <property type="entry name" value="Protein kinase-like (PK-like)"/>
    <property type="match status" value="1"/>
</dbReference>
<gene>
    <name evidence="2" type="ORF">DM02DRAFT_486122</name>
</gene>
<dbReference type="STRING" id="97972.A0A2V1DLR5"/>
<evidence type="ECO:0000313" key="3">
    <source>
        <dbReference type="Proteomes" id="UP000244855"/>
    </source>
</evidence>
<protein>
    <submittedName>
        <fullName evidence="2">Kinase-like protein</fullName>
    </submittedName>
</protein>
<dbReference type="AlphaFoldDB" id="A0A2V1DLR5"/>
<dbReference type="InterPro" id="IPR011009">
    <property type="entry name" value="Kinase-like_dom_sf"/>
</dbReference>
<keyword evidence="2" id="KW-0418">Kinase</keyword>
<feature type="domain" description="Protein kinase" evidence="1">
    <location>
        <begin position="20"/>
        <end position="236"/>
    </location>
</feature>
<proteinExistence type="predicted"/>
<keyword evidence="3" id="KW-1185">Reference proteome</keyword>
<dbReference type="Pfam" id="PF00069">
    <property type="entry name" value="Pkinase"/>
    <property type="match status" value="1"/>
</dbReference>
<organism evidence="2 3">
    <name type="scientific">Periconia macrospinosa</name>
    <dbReference type="NCBI Taxonomy" id="97972"/>
    <lineage>
        <taxon>Eukaryota</taxon>
        <taxon>Fungi</taxon>
        <taxon>Dikarya</taxon>
        <taxon>Ascomycota</taxon>
        <taxon>Pezizomycotina</taxon>
        <taxon>Dothideomycetes</taxon>
        <taxon>Pleosporomycetidae</taxon>
        <taxon>Pleosporales</taxon>
        <taxon>Massarineae</taxon>
        <taxon>Periconiaceae</taxon>
        <taxon>Periconia</taxon>
    </lineage>
</organism>
<sequence length="236" mass="26625">LITVREGADLQISDHNVLPYKVIRNLGMGGCASVEMVEDTTTGQLFAHKIFRRYHGPNLKKFRLEVRNEIKIMRRLSSHPHIIRLFATYACKRDFGMILTPVADGGDLATYLLNILDSGNPPTAENRAVLMRAFGCLANGLAFIHKQTIRHKDIKPQNILIHQGRIIYTDFGIAFDATQHDSTTTTGRPNAFTRRYCAPEVASWAKRNRKSDIFSLGCVFIEVLTVLEPLLHSEHL</sequence>
<dbReference type="GO" id="GO:0005634">
    <property type="term" value="C:nucleus"/>
    <property type="evidence" value="ECO:0007669"/>
    <property type="project" value="TreeGrafter"/>
</dbReference>
<evidence type="ECO:0000313" key="2">
    <source>
        <dbReference type="EMBL" id="PVH98199.1"/>
    </source>
</evidence>
<evidence type="ECO:0000259" key="1">
    <source>
        <dbReference type="PROSITE" id="PS50011"/>
    </source>
</evidence>